<comment type="caution">
    <text evidence="3">The sequence shown here is derived from an EMBL/GenBank/DDBJ whole genome shotgun (WGS) entry which is preliminary data.</text>
</comment>
<evidence type="ECO:0000259" key="2">
    <source>
        <dbReference type="Pfam" id="PF05229"/>
    </source>
</evidence>
<dbReference type="RefSeq" id="WP_272745838.1">
    <property type="nucleotide sequence ID" value="NZ_JAQQKV010000004.1"/>
</dbReference>
<feature type="chain" id="PRO_5045447625" evidence="1">
    <location>
        <begin position="25"/>
        <end position="157"/>
    </location>
</feature>
<dbReference type="SMART" id="SM00972">
    <property type="entry name" value="SCPU"/>
    <property type="match status" value="1"/>
</dbReference>
<accession>A0ABT5HNB7</accession>
<keyword evidence="4" id="KW-1185">Reference proteome</keyword>
<reference evidence="3 4" key="1">
    <citation type="submission" date="2023-01" db="EMBL/GenBank/DDBJ databases">
        <title>Novel species of the genus Asticcacaulis isolated from rivers.</title>
        <authorList>
            <person name="Lu H."/>
        </authorList>
    </citation>
    <scope>NUCLEOTIDE SEQUENCE [LARGE SCALE GENOMIC DNA]</scope>
    <source>
        <strain evidence="3 4">LKC15W</strain>
    </source>
</reference>
<name>A0ABT5HNB7_9CAUL</name>
<gene>
    <name evidence="3" type="ORF">PQU98_15325</name>
</gene>
<proteinExistence type="predicted"/>
<protein>
    <submittedName>
        <fullName evidence="3">Spore coat U domain-containing protein</fullName>
    </submittedName>
</protein>
<dbReference type="Pfam" id="PF05229">
    <property type="entry name" value="SCPU"/>
    <property type="match status" value="1"/>
</dbReference>
<sequence>MHTVISPGLMALAAGIMLANTAQAQSQATSCNLNSADIDFGQYNFVDATARTAIGKVVVNCQPVPPMGMVIKVSAGFSGQPLDRYMTNGNHRLRYNLYADPAHQVVAGNGLGGTQPLSRPPSRELGPVTYRIFGMIPPRQAVPAGGYYDTLIIEVEF</sequence>
<evidence type="ECO:0000256" key="1">
    <source>
        <dbReference type="SAM" id="SignalP"/>
    </source>
</evidence>
<organism evidence="3 4">
    <name type="scientific">Asticcacaulis machinosus</name>
    <dbReference type="NCBI Taxonomy" id="2984211"/>
    <lineage>
        <taxon>Bacteria</taxon>
        <taxon>Pseudomonadati</taxon>
        <taxon>Pseudomonadota</taxon>
        <taxon>Alphaproteobacteria</taxon>
        <taxon>Caulobacterales</taxon>
        <taxon>Caulobacteraceae</taxon>
        <taxon>Asticcacaulis</taxon>
    </lineage>
</organism>
<dbReference type="InterPro" id="IPR007893">
    <property type="entry name" value="Spore_coat_U/FanG"/>
</dbReference>
<feature type="signal peptide" evidence="1">
    <location>
        <begin position="1"/>
        <end position="24"/>
    </location>
</feature>
<evidence type="ECO:0000313" key="3">
    <source>
        <dbReference type="EMBL" id="MDC7677513.1"/>
    </source>
</evidence>
<keyword evidence="1" id="KW-0732">Signal</keyword>
<dbReference type="Proteomes" id="UP001218579">
    <property type="component" value="Unassembled WGS sequence"/>
</dbReference>
<evidence type="ECO:0000313" key="4">
    <source>
        <dbReference type="Proteomes" id="UP001218579"/>
    </source>
</evidence>
<feature type="domain" description="Spore coat protein U/FanG" evidence="2">
    <location>
        <begin position="25"/>
        <end position="153"/>
    </location>
</feature>
<dbReference type="EMBL" id="JAQQKV010000004">
    <property type="protein sequence ID" value="MDC7677513.1"/>
    <property type="molecule type" value="Genomic_DNA"/>
</dbReference>